<dbReference type="InterPro" id="IPR050483">
    <property type="entry name" value="CoA-transferase_III_domain"/>
</dbReference>
<reference evidence="2 3" key="1">
    <citation type="journal article" date="2020" name="Arch. Microbiol.">
        <title>Bradyrhizobium campsiandrae sp. nov., a nitrogen-fixing bacterial strain isolated from a native leguminous tree from the Amazon adapted to flooded conditions.</title>
        <authorList>
            <person name="Cabral Michel D."/>
            <person name="Martins da Costa E."/>
            <person name="Azarias Guimaraes A."/>
            <person name="Soares de Carvalho T."/>
            <person name="Santos de Castro Caputo P."/>
            <person name="Willems A."/>
            <person name="de Souza Moreira F.M."/>
        </authorList>
    </citation>
    <scope>NUCLEOTIDE SEQUENCE [LARGE SCALE GENOMIC DNA]</scope>
    <source>
        <strain evidence="3">INPA 384B</strain>
    </source>
</reference>
<sequence length="416" mass="44944">MSHSSGEAASGAAPAGALEGIRVIDLTQMLAGPYCTMMLADQGAEVIKIEPLEGEGTRAGGPFRDDDKLQAYGGYFASINRNKKSIALDLKRPEGRALVLRLCRSADVVVENFRAGVMEKLGLSYETLRQENPRLVYASIRGFGDPRTGRSPYTDWPAYDPVAQAMGGIMGITGPDVDTPLKVGPGVGDLVPAAMAAYGILCAVLRAQKTGEGQYVDVSMVDAVLSLCERIVHQRSFQGTNPRPEGNRHPLLSPFGMVRALDGWVTIAAHSDEFWKTLCRLMGRDDLISDPRMADRHARVANRDAVYEAVGEFTGRHTKQQLKELLGGKIPFGPVYQIDEIAEDPHFAVRDMIVEVEHPGCATPVTIAGVPIRMTATPGSVRHRAPLLGEHTDQILGDIGCATEEISSFKQAGIVR</sequence>
<gene>
    <name evidence="2" type="ORF">HA482_28875</name>
</gene>
<dbReference type="InterPro" id="IPR044855">
    <property type="entry name" value="CoA-Trfase_III_dom3_sf"/>
</dbReference>
<dbReference type="GO" id="GO:0016740">
    <property type="term" value="F:transferase activity"/>
    <property type="evidence" value="ECO:0007669"/>
    <property type="project" value="UniProtKB-KW"/>
</dbReference>
<dbReference type="PANTHER" id="PTHR48207:SF3">
    <property type="entry name" value="SUCCINATE--HYDROXYMETHYLGLUTARATE COA-TRANSFERASE"/>
    <property type="match status" value="1"/>
</dbReference>
<keyword evidence="1 2" id="KW-0808">Transferase</keyword>
<dbReference type="InterPro" id="IPR003673">
    <property type="entry name" value="CoA-Trfase_fam_III"/>
</dbReference>
<dbReference type="InterPro" id="IPR023606">
    <property type="entry name" value="CoA-Trfase_III_dom_1_sf"/>
</dbReference>
<dbReference type="SUPFAM" id="SSF89796">
    <property type="entry name" value="CoA-transferase family III (CaiB/BaiF)"/>
    <property type="match status" value="1"/>
</dbReference>
<evidence type="ECO:0000313" key="2">
    <source>
        <dbReference type="EMBL" id="MBC9982227.1"/>
    </source>
</evidence>
<dbReference type="PANTHER" id="PTHR48207">
    <property type="entry name" value="SUCCINATE--HYDROXYMETHYLGLUTARATE COA-TRANSFERASE"/>
    <property type="match status" value="1"/>
</dbReference>
<dbReference type="Gene3D" id="3.30.1540.10">
    <property type="entry name" value="formyl-coa transferase, domain 3"/>
    <property type="match status" value="1"/>
</dbReference>
<proteinExistence type="predicted"/>
<dbReference type="RefSeq" id="WP_188107524.1">
    <property type="nucleotide sequence ID" value="NZ_JAANIH010000082.1"/>
</dbReference>
<comment type="caution">
    <text evidence="2">The sequence shown here is derived from an EMBL/GenBank/DDBJ whole genome shotgun (WGS) entry which is preliminary data.</text>
</comment>
<dbReference type="Pfam" id="PF02515">
    <property type="entry name" value="CoA_transf_3"/>
    <property type="match status" value="1"/>
</dbReference>
<accession>A0ABR7UFN6</accession>
<evidence type="ECO:0000313" key="3">
    <source>
        <dbReference type="Proteomes" id="UP000639516"/>
    </source>
</evidence>
<dbReference type="Gene3D" id="3.40.50.10540">
    <property type="entry name" value="Crotonobetainyl-coa:carnitine coa-transferase, domain 1"/>
    <property type="match status" value="1"/>
</dbReference>
<organism evidence="2 3">
    <name type="scientific">Bradyrhizobium campsiandrae</name>
    <dbReference type="NCBI Taxonomy" id="1729892"/>
    <lineage>
        <taxon>Bacteria</taxon>
        <taxon>Pseudomonadati</taxon>
        <taxon>Pseudomonadota</taxon>
        <taxon>Alphaproteobacteria</taxon>
        <taxon>Hyphomicrobiales</taxon>
        <taxon>Nitrobacteraceae</taxon>
        <taxon>Bradyrhizobium</taxon>
    </lineage>
</organism>
<dbReference type="EMBL" id="JAATTO010000047">
    <property type="protein sequence ID" value="MBC9982227.1"/>
    <property type="molecule type" value="Genomic_DNA"/>
</dbReference>
<keyword evidence="3" id="KW-1185">Reference proteome</keyword>
<protein>
    <submittedName>
        <fullName evidence="2">CoA transferase</fullName>
    </submittedName>
</protein>
<name>A0ABR7UFN6_9BRAD</name>
<evidence type="ECO:0000256" key="1">
    <source>
        <dbReference type="ARBA" id="ARBA00022679"/>
    </source>
</evidence>
<dbReference type="Proteomes" id="UP000639516">
    <property type="component" value="Unassembled WGS sequence"/>
</dbReference>